<evidence type="ECO:0000313" key="5">
    <source>
        <dbReference type="EMBL" id="SHI29382.1"/>
    </source>
</evidence>
<name>A0A1M5ZYT0_9RHOB</name>
<dbReference type="GO" id="GO:0016757">
    <property type="term" value="F:glycosyltransferase activity"/>
    <property type="evidence" value="ECO:0007669"/>
    <property type="project" value="UniProtKB-KW"/>
</dbReference>
<accession>A0A1M5ZYT0</accession>
<dbReference type="PANTHER" id="PTHR12526">
    <property type="entry name" value="GLYCOSYLTRANSFERASE"/>
    <property type="match status" value="1"/>
</dbReference>
<reference evidence="5 6" key="1">
    <citation type="submission" date="2016-11" db="EMBL/GenBank/DDBJ databases">
        <authorList>
            <person name="Jaros S."/>
            <person name="Januszkiewicz K."/>
            <person name="Wedrychowicz H."/>
        </authorList>
    </citation>
    <scope>NUCLEOTIDE SEQUENCE [LARGE SCALE GENOMIC DNA]</scope>
    <source>
        <strain evidence="5 6">DSM 100565</strain>
    </source>
</reference>
<dbReference type="AlphaFoldDB" id="A0A1M5ZYT0"/>
<keyword evidence="6" id="KW-1185">Reference proteome</keyword>
<dbReference type="Proteomes" id="UP000184292">
    <property type="component" value="Unassembled WGS sequence"/>
</dbReference>
<keyword evidence="1" id="KW-0328">Glycosyltransferase</keyword>
<dbReference type="Pfam" id="PF13692">
    <property type="entry name" value="Glyco_trans_1_4"/>
    <property type="match status" value="1"/>
</dbReference>
<evidence type="ECO:0000256" key="1">
    <source>
        <dbReference type="ARBA" id="ARBA00022676"/>
    </source>
</evidence>
<evidence type="ECO:0000313" key="6">
    <source>
        <dbReference type="Proteomes" id="UP000184292"/>
    </source>
</evidence>
<feature type="region of interest" description="Disordered" evidence="3">
    <location>
        <begin position="355"/>
        <end position="382"/>
    </location>
</feature>
<dbReference type="EMBL" id="FQYO01000001">
    <property type="protein sequence ID" value="SHI29382.1"/>
    <property type="molecule type" value="Genomic_DNA"/>
</dbReference>
<proteinExistence type="predicted"/>
<evidence type="ECO:0000259" key="4">
    <source>
        <dbReference type="Pfam" id="PF13439"/>
    </source>
</evidence>
<organism evidence="5 6">
    <name type="scientific">Wenxinia saemankumensis</name>
    <dbReference type="NCBI Taxonomy" id="1447782"/>
    <lineage>
        <taxon>Bacteria</taxon>
        <taxon>Pseudomonadati</taxon>
        <taxon>Pseudomonadota</taxon>
        <taxon>Alphaproteobacteria</taxon>
        <taxon>Rhodobacterales</taxon>
        <taxon>Roseobacteraceae</taxon>
        <taxon>Wenxinia</taxon>
    </lineage>
</organism>
<gene>
    <name evidence="5" type="ORF">SAMN05444417_0081</name>
</gene>
<keyword evidence="2 5" id="KW-0808">Transferase</keyword>
<dbReference type="Gene3D" id="3.40.50.2000">
    <property type="entry name" value="Glycogen Phosphorylase B"/>
    <property type="match status" value="2"/>
</dbReference>
<protein>
    <submittedName>
        <fullName evidence="5">Glycosyltransferase involved in cell wall bisynthesis</fullName>
    </submittedName>
</protein>
<dbReference type="STRING" id="1447782.SAMN05444417_0081"/>
<dbReference type="InterPro" id="IPR028098">
    <property type="entry name" value="Glyco_trans_4-like_N"/>
</dbReference>
<dbReference type="SUPFAM" id="SSF53756">
    <property type="entry name" value="UDP-Glycosyltransferase/glycogen phosphorylase"/>
    <property type="match status" value="1"/>
</dbReference>
<feature type="domain" description="Glycosyltransferase subfamily 4-like N-terminal" evidence="4">
    <location>
        <begin position="16"/>
        <end position="165"/>
    </location>
</feature>
<dbReference type="Pfam" id="PF13439">
    <property type="entry name" value="Glyco_transf_4"/>
    <property type="match status" value="1"/>
</dbReference>
<evidence type="ECO:0000256" key="3">
    <source>
        <dbReference type="SAM" id="MobiDB-lite"/>
    </source>
</evidence>
<dbReference type="OrthoDB" id="9790710at2"/>
<evidence type="ECO:0000256" key="2">
    <source>
        <dbReference type="ARBA" id="ARBA00022679"/>
    </source>
</evidence>
<sequence>MRIVLASAHPYLPQIVGGAQRSTHDLATDLGIRGHRVSILAGLTGAGWTGMSGRVRLKLGGGQLVRDDRLGYPVHRGWFPPGAVAELVAREAPDVALVQSGQPVPLARGFLAAGVPVVLYLRNVEAEDFGGDASELGPVHTIANSAFTADWYARNHGLAATVIHPTFRPEAYRTRTSRQVVTFINPHPLKGLHTAIGIARACPDIPFLFVDGWGLDPAEHERRDAALAGLPNVTLVPRTNDMRDVYGRTAILLVPSLWQEAFGRVAAEAQFSGIPVLASRCGGLPEAVGPGGLLVDPDAPPDVWVAALRAIWDDAARYGSLSAAAERHAARPALDRTVQMDAVAAVLEAAVAAHRRGGREQRGPGPVSDGFPTAAVPGEGAP</sequence>
<dbReference type="RefSeq" id="WP_073325558.1">
    <property type="nucleotide sequence ID" value="NZ_FQYO01000001.1"/>
</dbReference>
<dbReference type="PANTHER" id="PTHR12526:SF510">
    <property type="entry name" value="D-INOSITOL 3-PHOSPHATE GLYCOSYLTRANSFERASE"/>
    <property type="match status" value="1"/>
</dbReference>